<dbReference type="InterPro" id="IPR013766">
    <property type="entry name" value="Thioredoxin_domain"/>
</dbReference>
<dbReference type="Pfam" id="PF08534">
    <property type="entry name" value="Redoxin"/>
    <property type="match status" value="1"/>
</dbReference>
<dbReference type="SUPFAM" id="SSF52833">
    <property type="entry name" value="Thioredoxin-like"/>
    <property type="match status" value="1"/>
</dbReference>
<reference evidence="3" key="1">
    <citation type="journal article" date="2011" name="PLoS ONE">
        <title>Genome of a low-salinity ammonia-oxidizing archaeon determined by single-cell and metagenomic analysis.</title>
        <authorList>
            <person name="Blainey P.C."/>
            <person name="Mosier A.C."/>
            <person name="Potanina A."/>
            <person name="Francis C.A."/>
            <person name="Quake S.R."/>
        </authorList>
    </citation>
    <scope>NUCLEOTIDE SEQUENCE [LARGE SCALE GENOMIC DNA]</scope>
    <source>
        <strain evidence="3">SFB1</strain>
    </source>
</reference>
<dbReference type="PANTHER" id="PTHR42852:SF13">
    <property type="entry name" value="PROTEIN DIPZ"/>
    <property type="match status" value="1"/>
</dbReference>
<feature type="transmembrane region" description="Helical" evidence="1">
    <location>
        <begin position="7"/>
        <end position="26"/>
    </location>
</feature>
<comment type="caution">
    <text evidence="3">The sequence shown here is derived from an EMBL/GenBank/DDBJ whole genome shotgun (WGS) entry which is preliminary data.</text>
</comment>
<gene>
    <name evidence="3" type="ORF">Nlim_1912</name>
</gene>
<accession>F3KNC9</accession>
<dbReference type="GO" id="GO:0016491">
    <property type="term" value="F:oxidoreductase activity"/>
    <property type="evidence" value="ECO:0007669"/>
    <property type="project" value="InterPro"/>
</dbReference>
<dbReference type="PANTHER" id="PTHR42852">
    <property type="entry name" value="THIOL:DISULFIDE INTERCHANGE PROTEIN DSBE"/>
    <property type="match status" value="1"/>
</dbReference>
<dbReference type="PROSITE" id="PS51352">
    <property type="entry name" value="THIOREDOXIN_2"/>
    <property type="match status" value="1"/>
</dbReference>
<dbReference type="Gene3D" id="3.40.30.10">
    <property type="entry name" value="Glutaredoxin"/>
    <property type="match status" value="1"/>
</dbReference>
<dbReference type="Proteomes" id="UP000004348">
    <property type="component" value="Chromosome"/>
</dbReference>
<organism evidence="3">
    <name type="scientific">Candidatus Nitrosarchaeum limnium SFB1</name>
    <dbReference type="NCBI Taxonomy" id="886738"/>
    <lineage>
        <taxon>Archaea</taxon>
        <taxon>Nitrososphaerota</taxon>
        <taxon>Nitrososphaeria</taxon>
        <taxon>Nitrosopumilales</taxon>
        <taxon>Nitrosopumilaceae</taxon>
        <taxon>Nitrosarchaeum</taxon>
    </lineage>
</organism>
<dbReference type="EMBL" id="AEGP01000066">
    <property type="protein sequence ID" value="EGG41105.1"/>
    <property type="molecule type" value="Genomic_DNA"/>
</dbReference>
<dbReference type="AlphaFoldDB" id="F3KNC9"/>
<dbReference type="InterPro" id="IPR036249">
    <property type="entry name" value="Thioredoxin-like_sf"/>
</dbReference>
<evidence type="ECO:0000259" key="2">
    <source>
        <dbReference type="PROSITE" id="PS51352"/>
    </source>
</evidence>
<protein>
    <submittedName>
        <fullName evidence="3">Redoxin domain-containing protein</fullName>
    </submittedName>
</protein>
<dbReference type="InterPro" id="IPR013740">
    <property type="entry name" value="Redoxin"/>
</dbReference>
<sequence>MKSEIKIPIILGIIIVTAVIGLSLFLSSLDSKVLESKNDSIQQNTVNDITKIDKSGFKKAPKLVGISEYINIQPDKLQEKIDHSVVLYDIWTYSCINCIRTLPFITSWNEKYADQGLLIIGIHSPEFEFEKDVTNVKNAVEKYGITYPVVLDNDKETWKAFGNNYWPRKYIADSEGYIRYDHIGEGGYQETEKIIQQLLKERSDLMGTKLTLPEDTVQIKEFEHSWIRTPELYFGYDFVTGRNQLGSPEGFQPNQDVTYSIPQSKQIHKFYLDGTWKNLEGSMKLVSNSGTIVLPYSGKEVNIVTAGDANLKIKIDGKTIDPAFAGKDVDINGQVRVQEPRLYNIVQTETSEDHTLEILVESPGFEIFTFTFG</sequence>
<proteinExistence type="predicted"/>
<dbReference type="Pfam" id="PF17991">
    <property type="entry name" value="Thioredoxin_10"/>
    <property type="match status" value="1"/>
</dbReference>
<dbReference type="InterPro" id="IPR050553">
    <property type="entry name" value="Thioredoxin_ResA/DsbE_sf"/>
</dbReference>
<keyword evidence="1" id="KW-0812">Transmembrane</keyword>
<dbReference type="STRING" id="886738.Nlim_1912"/>
<evidence type="ECO:0000256" key="1">
    <source>
        <dbReference type="SAM" id="Phobius"/>
    </source>
</evidence>
<name>F3KNC9_9ARCH</name>
<dbReference type="Gene3D" id="2.60.120.260">
    <property type="entry name" value="Galactose-binding domain-like"/>
    <property type="match status" value="1"/>
</dbReference>
<evidence type="ECO:0000313" key="3">
    <source>
        <dbReference type="EMBL" id="EGG41105.1"/>
    </source>
</evidence>
<keyword evidence="1" id="KW-0472">Membrane</keyword>
<dbReference type="PATRIC" id="fig|886738.10.peg.2043"/>
<feature type="domain" description="Thioredoxin" evidence="2">
    <location>
        <begin position="23"/>
        <end position="200"/>
    </location>
</feature>
<dbReference type="InterPro" id="IPR041017">
    <property type="entry name" value="Thioredoxin_10"/>
</dbReference>
<keyword evidence="1" id="KW-1133">Transmembrane helix</keyword>
<dbReference type="HOGENOM" id="CLU_044955_0_0_2"/>